<evidence type="ECO:0000259" key="1">
    <source>
        <dbReference type="Pfam" id="PF13466"/>
    </source>
</evidence>
<accession>A0A5B0BKW8</accession>
<keyword evidence="3" id="KW-1185">Reference proteome</keyword>
<dbReference type="OrthoDB" id="4330695at2"/>
<dbReference type="AlphaFoldDB" id="A0A5B0BKW8"/>
<evidence type="ECO:0000313" key="3">
    <source>
        <dbReference type="Proteomes" id="UP000324965"/>
    </source>
</evidence>
<dbReference type="Gene3D" id="3.30.750.24">
    <property type="entry name" value="STAS domain"/>
    <property type="match status" value="1"/>
</dbReference>
<dbReference type="RefSeq" id="WP_149510203.1">
    <property type="nucleotide sequence ID" value="NZ_VDFC01000015.1"/>
</dbReference>
<feature type="domain" description="MlaB-like STAS" evidence="1">
    <location>
        <begin position="16"/>
        <end position="89"/>
    </location>
</feature>
<protein>
    <submittedName>
        <fullName evidence="2">STAS domain-containing protein</fullName>
    </submittedName>
</protein>
<comment type="caution">
    <text evidence="2">The sequence shown here is derived from an EMBL/GenBank/DDBJ whole genome shotgun (WGS) entry which is preliminary data.</text>
</comment>
<dbReference type="Proteomes" id="UP000324965">
    <property type="component" value="Unassembled WGS sequence"/>
</dbReference>
<dbReference type="Pfam" id="PF13466">
    <property type="entry name" value="STAS_2"/>
    <property type="match status" value="1"/>
</dbReference>
<gene>
    <name evidence="2" type="ORF">FGF04_06210</name>
</gene>
<dbReference type="CDD" id="cd07043">
    <property type="entry name" value="STAS_anti-anti-sigma_factors"/>
    <property type="match status" value="1"/>
</dbReference>
<proteinExistence type="predicted"/>
<dbReference type="InterPro" id="IPR036513">
    <property type="entry name" value="STAS_dom_sf"/>
</dbReference>
<name>A0A5B0BKW8_9ACTN</name>
<dbReference type="InterPro" id="IPR058548">
    <property type="entry name" value="MlaB-like_STAS"/>
</dbReference>
<dbReference type="EMBL" id="VDFC01000015">
    <property type="protein sequence ID" value="KAA0941539.1"/>
    <property type="molecule type" value="Genomic_DNA"/>
</dbReference>
<organism evidence="2 3">
    <name type="scientific">Streptomyces apricus</name>
    <dbReference type="NCBI Taxonomy" id="1828112"/>
    <lineage>
        <taxon>Bacteria</taxon>
        <taxon>Bacillati</taxon>
        <taxon>Actinomycetota</taxon>
        <taxon>Actinomycetes</taxon>
        <taxon>Kitasatosporales</taxon>
        <taxon>Streptomycetaceae</taxon>
        <taxon>Streptomyces</taxon>
    </lineage>
</organism>
<evidence type="ECO:0000313" key="2">
    <source>
        <dbReference type="EMBL" id="KAA0941539.1"/>
    </source>
</evidence>
<reference evidence="2 3" key="1">
    <citation type="submission" date="2019-05" db="EMBL/GenBank/DDBJ databases">
        <authorList>
            <person name="Hariharan J."/>
            <person name="Choudoir M.J."/>
            <person name="Diebold P."/>
            <person name="Panke-Buisse K."/>
            <person name="Buckley D.H."/>
        </authorList>
    </citation>
    <scope>NUCLEOTIDE SEQUENCE [LARGE SCALE GENOMIC DNA]</scope>
    <source>
        <strain evidence="2 3">SUN51</strain>
    </source>
</reference>
<sequence length="110" mass="12152">MLTTTMHGSGTVIAPHGDIDHETLPDLLDTVPELPASVTHLTWDFRQTAFIDVAGLHLLDQQRHACRDADRVLVVTHLAAQPLRLLHLAHELCPAEHWDDFLPDRGATAA</sequence>
<dbReference type="SUPFAM" id="SSF52091">
    <property type="entry name" value="SpoIIaa-like"/>
    <property type="match status" value="1"/>
</dbReference>